<protein>
    <submittedName>
        <fullName evidence="1">Uncharacterized protein</fullName>
    </submittedName>
</protein>
<dbReference type="PANTHER" id="PTHR33530:SF15">
    <property type="entry name" value="OS01G0147100 PROTEIN"/>
    <property type="match status" value="1"/>
</dbReference>
<dbReference type="Pfam" id="PF12442">
    <property type="entry name" value="DUF3681"/>
    <property type="match status" value="1"/>
</dbReference>
<reference evidence="1" key="1">
    <citation type="journal article" date="2013" name="Nature">
        <title>Draft genome of the wheat A-genome progenitor Triticum urartu.</title>
        <authorList>
            <person name="Ling H.Q."/>
            <person name="Zhao S."/>
            <person name="Liu D."/>
            <person name="Wang J."/>
            <person name="Sun H."/>
            <person name="Zhang C."/>
            <person name="Fan H."/>
            <person name="Li D."/>
            <person name="Dong L."/>
            <person name="Tao Y."/>
            <person name="Gao C."/>
            <person name="Wu H."/>
            <person name="Li Y."/>
            <person name="Cui Y."/>
            <person name="Guo X."/>
            <person name="Zheng S."/>
            <person name="Wang B."/>
            <person name="Yu K."/>
            <person name="Liang Q."/>
            <person name="Yang W."/>
            <person name="Lou X."/>
            <person name="Chen J."/>
            <person name="Feng M."/>
            <person name="Jian J."/>
            <person name="Zhang X."/>
            <person name="Luo G."/>
            <person name="Jiang Y."/>
            <person name="Liu J."/>
            <person name="Wang Z."/>
            <person name="Sha Y."/>
            <person name="Zhang B."/>
            <person name="Wu H."/>
            <person name="Tang D."/>
            <person name="Shen Q."/>
            <person name="Xue P."/>
            <person name="Zou S."/>
            <person name="Wang X."/>
            <person name="Liu X."/>
            <person name="Wang F."/>
            <person name="Yang Y."/>
            <person name="An X."/>
            <person name="Dong Z."/>
            <person name="Zhang K."/>
            <person name="Zhang X."/>
            <person name="Luo M.C."/>
            <person name="Dvorak J."/>
            <person name="Tong Y."/>
            <person name="Wang J."/>
            <person name="Yang H."/>
            <person name="Li Z."/>
            <person name="Wang D."/>
            <person name="Zhang A."/>
            <person name="Wang J."/>
        </authorList>
    </citation>
    <scope>NUCLEOTIDE SEQUENCE</scope>
</reference>
<name>M8A540_TRIUA</name>
<dbReference type="PANTHER" id="PTHR33530">
    <property type="entry name" value="OS01G0147100 PROTEIN"/>
    <property type="match status" value="1"/>
</dbReference>
<dbReference type="EMBL" id="KD018605">
    <property type="protein sequence ID" value="EMS67497.1"/>
    <property type="molecule type" value="Genomic_DNA"/>
</dbReference>
<dbReference type="AlphaFoldDB" id="M8A540"/>
<proteinExistence type="predicted"/>
<gene>
    <name evidence="1" type="ORF">TRIUR3_11310</name>
</gene>
<evidence type="ECO:0000313" key="1">
    <source>
        <dbReference type="EMBL" id="EMS67497.1"/>
    </source>
</evidence>
<organism evidence="1">
    <name type="scientific">Triticum urartu</name>
    <name type="common">Red wild einkorn</name>
    <name type="synonym">Crithodium urartu</name>
    <dbReference type="NCBI Taxonomy" id="4572"/>
    <lineage>
        <taxon>Eukaryota</taxon>
        <taxon>Viridiplantae</taxon>
        <taxon>Streptophyta</taxon>
        <taxon>Embryophyta</taxon>
        <taxon>Tracheophyta</taxon>
        <taxon>Spermatophyta</taxon>
        <taxon>Magnoliopsida</taxon>
        <taxon>Liliopsida</taxon>
        <taxon>Poales</taxon>
        <taxon>Poaceae</taxon>
        <taxon>BOP clade</taxon>
        <taxon>Pooideae</taxon>
        <taxon>Triticodae</taxon>
        <taxon>Triticeae</taxon>
        <taxon>Triticinae</taxon>
        <taxon>Triticum</taxon>
    </lineage>
</organism>
<sequence length="233" mass="25308">MAENNNDNNMIPEEDRIGVVLPRYLAGYVDTISQTVLRITGHLTSGLAQFPNIISIVPMQIIPPQVLDLSNFNMLPLTPSFHMDDKKVVRHFAGQFTAGPGMGLGFSNIFNLSTQVFGQVANQLTSGLQLQVANNNSVLQLQDQLSTLVIAIITALYKPASGVLFRHHPLAYYCALAAIFVAGVGETLTAYWLSCSRNANGRHFAVGKAVWWASVVSLIFVLGIGGCRVIMGY</sequence>
<accession>M8A540</accession>
<dbReference type="InterPro" id="IPR022149">
    <property type="entry name" value="DUF3681"/>
</dbReference>